<feature type="transmembrane region" description="Helical" evidence="6">
    <location>
        <begin position="345"/>
        <end position="367"/>
    </location>
</feature>
<sequence length="368" mass="41628">MIKQIFTYLKTDVMFTASMVLALITSLCVRPDFSAINWHTIFSLMTMMIWVGLLENAGIFHAIAVWLVNRSHHARTLMTSVTVLSFFGAMFLSNDIAILTIMPIYLRLAKELSPRLKIVGSTLVIMAANSGAILFPFGKSQNLYMFGYYHSSVQEFFKWSLELTIASLVLMLIITRFVRATPLKIDLPQKVEVNNRRLSFLVITGLILVATIFGWTPFNLAIGTVLIAFFLYNRKMFRMVDWGLLATFLFFFIATNNLSHIAMVQNVVDMLFDTQTHVFLGTFVLSQFISNLPTTILISTFTTHAKALFLASNIGGYGTVVASMANLIGYRLFKQMEPRYSSAFMKLFMVVNFVFAGILLLIFGIYMI</sequence>
<dbReference type="STRING" id="1616.IV73_GL000397"/>
<evidence type="ECO:0000256" key="4">
    <source>
        <dbReference type="ARBA" id="ARBA00022989"/>
    </source>
</evidence>
<dbReference type="InterPro" id="IPR004680">
    <property type="entry name" value="Cit_transptr-like_dom"/>
</dbReference>
<proteinExistence type="predicted"/>
<feature type="transmembrane region" description="Helical" evidence="6">
    <location>
        <begin position="199"/>
        <end position="232"/>
    </location>
</feature>
<evidence type="ECO:0000259" key="7">
    <source>
        <dbReference type="Pfam" id="PF03600"/>
    </source>
</evidence>
<evidence type="ECO:0000256" key="6">
    <source>
        <dbReference type="SAM" id="Phobius"/>
    </source>
</evidence>
<dbReference type="EMBL" id="JQBP01000002">
    <property type="protein sequence ID" value="KRN75240.1"/>
    <property type="molecule type" value="Genomic_DNA"/>
</dbReference>
<evidence type="ECO:0000256" key="5">
    <source>
        <dbReference type="ARBA" id="ARBA00023136"/>
    </source>
</evidence>
<feature type="transmembrane region" description="Helical" evidence="6">
    <location>
        <begin position="157"/>
        <end position="178"/>
    </location>
</feature>
<feature type="domain" description="Citrate transporter-like" evidence="7">
    <location>
        <begin position="17"/>
        <end position="299"/>
    </location>
</feature>
<name>A0A0R2JD19_9LACO</name>
<dbReference type="OrthoDB" id="3177666at2"/>
<feature type="transmembrane region" description="Helical" evidence="6">
    <location>
        <begin position="118"/>
        <end position="137"/>
    </location>
</feature>
<feature type="transmembrane region" description="Helical" evidence="6">
    <location>
        <begin position="276"/>
        <end position="302"/>
    </location>
</feature>
<dbReference type="Proteomes" id="UP000051655">
    <property type="component" value="Unassembled WGS sequence"/>
</dbReference>
<feature type="transmembrane region" description="Helical" evidence="6">
    <location>
        <begin position="244"/>
        <end position="264"/>
    </location>
</feature>
<protein>
    <submittedName>
        <fullName evidence="8">Anion Na(+) symporter</fullName>
    </submittedName>
</protein>
<dbReference type="PATRIC" id="fig|1616.3.peg.410"/>
<evidence type="ECO:0000313" key="8">
    <source>
        <dbReference type="EMBL" id="KRN75240.1"/>
    </source>
</evidence>
<keyword evidence="5 6" id="KW-0472">Membrane</keyword>
<accession>A0A0R2JD19</accession>
<feature type="transmembrane region" description="Helical" evidence="6">
    <location>
        <begin position="13"/>
        <end position="29"/>
    </location>
</feature>
<dbReference type="PANTHER" id="PTHR43568:SF1">
    <property type="entry name" value="P PROTEIN"/>
    <property type="match status" value="1"/>
</dbReference>
<evidence type="ECO:0000313" key="9">
    <source>
        <dbReference type="Proteomes" id="UP000051655"/>
    </source>
</evidence>
<keyword evidence="3 6" id="KW-0812">Transmembrane</keyword>
<evidence type="ECO:0000256" key="2">
    <source>
        <dbReference type="ARBA" id="ARBA00022448"/>
    </source>
</evidence>
<keyword evidence="9" id="KW-1185">Reference proteome</keyword>
<feature type="transmembrane region" description="Helical" evidence="6">
    <location>
        <begin position="80"/>
        <end position="106"/>
    </location>
</feature>
<comment type="subcellular location">
    <subcellularLocation>
        <location evidence="1">Membrane</location>
        <topology evidence="1">Multi-pass membrane protein</topology>
    </subcellularLocation>
</comment>
<keyword evidence="4 6" id="KW-1133">Transmembrane helix</keyword>
<dbReference type="AlphaFoldDB" id="A0A0R2JD19"/>
<comment type="caution">
    <text evidence="8">The sequence shown here is derived from an EMBL/GenBank/DDBJ whole genome shotgun (WGS) entry which is preliminary data.</text>
</comment>
<evidence type="ECO:0000256" key="3">
    <source>
        <dbReference type="ARBA" id="ARBA00022692"/>
    </source>
</evidence>
<feature type="transmembrane region" description="Helical" evidence="6">
    <location>
        <begin position="314"/>
        <end position="333"/>
    </location>
</feature>
<gene>
    <name evidence="8" type="ORF">IV73_GL000397</name>
</gene>
<dbReference type="Pfam" id="PF03600">
    <property type="entry name" value="CitMHS"/>
    <property type="match status" value="1"/>
</dbReference>
<dbReference type="GO" id="GO:0016020">
    <property type="term" value="C:membrane"/>
    <property type="evidence" value="ECO:0007669"/>
    <property type="project" value="UniProtKB-SubCell"/>
</dbReference>
<organism evidence="8 9">
    <name type="scientific">Weissella kandleri</name>
    <dbReference type="NCBI Taxonomy" id="1616"/>
    <lineage>
        <taxon>Bacteria</taxon>
        <taxon>Bacillati</taxon>
        <taxon>Bacillota</taxon>
        <taxon>Bacilli</taxon>
        <taxon>Lactobacillales</taxon>
        <taxon>Lactobacillaceae</taxon>
        <taxon>Weissella</taxon>
    </lineage>
</organism>
<dbReference type="RefSeq" id="WP_057754005.1">
    <property type="nucleotide sequence ID" value="NZ_JQBP01000002.1"/>
</dbReference>
<reference evidence="8 9" key="1">
    <citation type="journal article" date="2015" name="Genome Announc.">
        <title>Expanding the biotechnology potential of lactobacilli through comparative genomics of 213 strains and associated genera.</title>
        <authorList>
            <person name="Sun Z."/>
            <person name="Harris H.M."/>
            <person name="McCann A."/>
            <person name="Guo C."/>
            <person name="Argimon S."/>
            <person name="Zhang W."/>
            <person name="Yang X."/>
            <person name="Jeffery I.B."/>
            <person name="Cooney J.C."/>
            <person name="Kagawa T.F."/>
            <person name="Liu W."/>
            <person name="Song Y."/>
            <person name="Salvetti E."/>
            <person name="Wrobel A."/>
            <person name="Rasinkangas P."/>
            <person name="Parkhill J."/>
            <person name="Rea M.C."/>
            <person name="O'Sullivan O."/>
            <person name="Ritari J."/>
            <person name="Douillard F.P."/>
            <person name="Paul Ross R."/>
            <person name="Yang R."/>
            <person name="Briner A.E."/>
            <person name="Felis G.E."/>
            <person name="de Vos W.M."/>
            <person name="Barrangou R."/>
            <person name="Klaenhammer T.R."/>
            <person name="Caufield P.W."/>
            <person name="Cui Y."/>
            <person name="Zhang H."/>
            <person name="O'Toole P.W."/>
        </authorList>
    </citation>
    <scope>NUCLEOTIDE SEQUENCE [LARGE SCALE GENOMIC DNA]</scope>
    <source>
        <strain evidence="8 9">DSM 20593</strain>
    </source>
</reference>
<dbReference type="InterPro" id="IPR051475">
    <property type="entry name" value="Diverse_Ion_Transporter"/>
</dbReference>
<dbReference type="GO" id="GO:0055085">
    <property type="term" value="P:transmembrane transport"/>
    <property type="evidence" value="ECO:0007669"/>
    <property type="project" value="InterPro"/>
</dbReference>
<feature type="transmembrane region" description="Helical" evidence="6">
    <location>
        <begin position="41"/>
        <end position="68"/>
    </location>
</feature>
<keyword evidence="2" id="KW-0813">Transport</keyword>
<evidence type="ECO:0000256" key="1">
    <source>
        <dbReference type="ARBA" id="ARBA00004141"/>
    </source>
</evidence>
<dbReference type="PANTHER" id="PTHR43568">
    <property type="entry name" value="P PROTEIN"/>
    <property type="match status" value="1"/>
</dbReference>